<evidence type="ECO:0000313" key="1">
    <source>
        <dbReference type="EMBL" id="MEB3076125.1"/>
    </source>
</evidence>
<dbReference type="Proteomes" id="UP001311730">
    <property type="component" value="Unassembled WGS sequence"/>
</dbReference>
<gene>
    <name evidence="1" type="ORF">VJJ08_12580</name>
</gene>
<comment type="caution">
    <text evidence="1">The sequence shown here is derived from an EMBL/GenBank/DDBJ whole genome shotgun (WGS) entry which is preliminary data.</text>
</comment>
<protein>
    <recommendedName>
        <fullName evidence="3">DUF1266 domain-containing protein</fullName>
    </recommendedName>
</protein>
<reference evidence="1 2" key="1">
    <citation type="submission" date="2023-12" db="EMBL/GenBank/DDBJ databases">
        <title>Genomic sequences of Capnocytophaga and Parvimonas strains.</title>
        <authorList>
            <person name="Watt R.M."/>
            <person name="Wang M."/>
            <person name="Yang T."/>
            <person name="Tong W.M."/>
        </authorList>
    </citation>
    <scope>NUCLEOTIDE SEQUENCE [LARGE SCALE GENOMIC DNA]</scope>
    <source>
        <strain evidence="1 2">CCUG 13096</strain>
    </source>
</reference>
<name>A0ABU5ZAY9_9FLAO</name>
<dbReference type="EMBL" id="JAYKBW010000016">
    <property type="protein sequence ID" value="MEB3076125.1"/>
    <property type="molecule type" value="Genomic_DNA"/>
</dbReference>
<proteinExistence type="predicted"/>
<evidence type="ECO:0008006" key="3">
    <source>
        <dbReference type="Google" id="ProtNLM"/>
    </source>
</evidence>
<accession>A0ABU5ZAY9</accession>
<sequence>MTSMTYDEFYNCIEQLPKEVTNRDLEAYLLALYRVVTPHKNTPFSPTLCLELLKEAFSAKTATYEEQWTSIRTMPEETEHLSAFDYTQAVILFQIAELHRMKDKELNNEMRSFGITSETGYDWYNFNPLDLLECGARGLCDYIGEDETIPNDWYFLGHLLDLGRYYE</sequence>
<evidence type="ECO:0000313" key="2">
    <source>
        <dbReference type="Proteomes" id="UP001311730"/>
    </source>
</evidence>
<keyword evidence="2" id="KW-1185">Reference proteome</keyword>
<organism evidence="1 2">
    <name type="scientific">Capnocytophaga gingivalis</name>
    <dbReference type="NCBI Taxonomy" id="1017"/>
    <lineage>
        <taxon>Bacteria</taxon>
        <taxon>Pseudomonadati</taxon>
        <taxon>Bacteroidota</taxon>
        <taxon>Flavobacteriia</taxon>
        <taxon>Flavobacteriales</taxon>
        <taxon>Flavobacteriaceae</taxon>
        <taxon>Capnocytophaga</taxon>
    </lineage>
</organism>
<dbReference type="RefSeq" id="WP_323984181.1">
    <property type="nucleotide sequence ID" value="NZ_JAYKBW010000016.1"/>
</dbReference>